<feature type="region of interest" description="Disordered" evidence="2">
    <location>
        <begin position="198"/>
        <end position="314"/>
    </location>
</feature>
<evidence type="ECO:0008006" key="7">
    <source>
        <dbReference type="Google" id="ProtNLM"/>
    </source>
</evidence>
<dbReference type="PROSITE" id="PS50882">
    <property type="entry name" value="YTH"/>
    <property type="match status" value="1"/>
</dbReference>
<sequence>MSEGRPESLAANFQVRAGHSTCGPQVSTKAPAIAASPDIQSSGPIIWPQVVSPSTDPQRLASGEPGSQGPQSFSSASSPRYVAAQTQAQELGGPFSMSDMGRALHGHNTITPIRQQYQPHQQRFPAGPTDAPAPALVYHVPLEMPQLAGQTAMSFQNNPMWPMNHPQYYQTMYQQAPHNAVGSGYPQFVQLHQVRSPGIDPAQSQYPNTPWLPQQQQPPQPPNSYSYSTTPYDVSGQGALPKHSVGSYSTPPYPTPYPRRSSLPPAHQSPMTRPDGEHEGIGPHSGITPSPGYRISNPQTRSLSVPTDVSSSSGSGNFAGVSPGPLHPSILRGPPRKPKQSGHALWVGNLPPGTRIVDLKDHFSRDATADIESVFLISKSNCAFVNYKTEAVCASAMARFHDSRFQGVRLVCRLRRGSATSPASTPAGPTSSAQAASSEYAPTPAATHNSEVLGEEGDAVVANNTSRENSEQLKERYFIVKSLTVEDLDISVQNGTWATQSHNEETLNKAFETSESVYLIFSANKSGEYYGYARMASPISGEPSSLTANWTPRMPIIESSDLPRAIPTPATEYAPKGRIIDDSARGTIFWEADDDNEEASLLKDNQDNSSEQSEDCEDGLSSSKSWGNPFKIEWVSTTRLPFYRTRGLRNPWNANREVKIARDGTELETSVGRRLLMMFHRSTPSPASSSGIPLGAPILR</sequence>
<name>A0A9P8I592_9PEZI</name>
<dbReference type="CDD" id="cd00590">
    <property type="entry name" value="RRM_SF"/>
    <property type="match status" value="1"/>
</dbReference>
<evidence type="ECO:0000259" key="4">
    <source>
        <dbReference type="PROSITE" id="PS50882"/>
    </source>
</evidence>
<feature type="compositionally biased region" description="Polar residues" evidence="2">
    <location>
        <begin position="223"/>
        <end position="232"/>
    </location>
</feature>
<feature type="domain" description="YTH" evidence="4">
    <location>
        <begin position="475"/>
        <end position="679"/>
    </location>
</feature>
<dbReference type="InterPro" id="IPR012677">
    <property type="entry name" value="Nucleotide-bd_a/b_plait_sf"/>
</dbReference>
<feature type="region of interest" description="Disordered" evidence="2">
    <location>
        <begin position="418"/>
        <end position="447"/>
    </location>
</feature>
<dbReference type="OrthoDB" id="306690at2759"/>
<dbReference type="Gene3D" id="3.10.590.10">
    <property type="entry name" value="ph1033 like domains"/>
    <property type="match status" value="1"/>
</dbReference>
<dbReference type="SMART" id="SM00360">
    <property type="entry name" value="RRM"/>
    <property type="match status" value="1"/>
</dbReference>
<dbReference type="PANTHER" id="PTHR12357:SF3">
    <property type="entry name" value="YTH DOMAIN-CONTAINING PROTEIN 1"/>
    <property type="match status" value="1"/>
</dbReference>
<evidence type="ECO:0000259" key="3">
    <source>
        <dbReference type="PROSITE" id="PS50102"/>
    </source>
</evidence>
<feature type="domain" description="RRM" evidence="3">
    <location>
        <begin position="343"/>
        <end position="417"/>
    </location>
</feature>
<dbReference type="CDD" id="cd21134">
    <property type="entry name" value="YTH"/>
    <property type="match status" value="1"/>
</dbReference>
<gene>
    <name evidence="5" type="ORF">FGG08_006449</name>
</gene>
<protein>
    <recommendedName>
        <fullName evidence="7">YTH domain-containing protein</fullName>
    </recommendedName>
</protein>
<dbReference type="GO" id="GO:0005654">
    <property type="term" value="C:nucleoplasm"/>
    <property type="evidence" value="ECO:0007669"/>
    <property type="project" value="TreeGrafter"/>
</dbReference>
<dbReference type="Pfam" id="PF04146">
    <property type="entry name" value="YTH"/>
    <property type="match status" value="1"/>
</dbReference>
<feature type="compositionally biased region" description="Low complexity" evidence="2">
    <location>
        <begin position="302"/>
        <end position="314"/>
    </location>
</feature>
<feature type="region of interest" description="Disordered" evidence="2">
    <location>
        <begin position="602"/>
        <end position="622"/>
    </location>
</feature>
<feature type="compositionally biased region" description="Low complexity" evidence="2">
    <location>
        <begin position="61"/>
        <end position="79"/>
    </location>
</feature>
<dbReference type="AlphaFoldDB" id="A0A9P8I592"/>
<evidence type="ECO:0000313" key="5">
    <source>
        <dbReference type="EMBL" id="KAH0536708.1"/>
    </source>
</evidence>
<evidence type="ECO:0000256" key="2">
    <source>
        <dbReference type="SAM" id="MobiDB-lite"/>
    </source>
</evidence>
<evidence type="ECO:0000313" key="6">
    <source>
        <dbReference type="Proteomes" id="UP000698800"/>
    </source>
</evidence>
<dbReference type="GO" id="GO:0000381">
    <property type="term" value="P:regulation of alternative mRNA splicing, via spliceosome"/>
    <property type="evidence" value="ECO:0007669"/>
    <property type="project" value="TreeGrafter"/>
</dbReference>
<dbReference type="EMBL" id="JAGHQL010000185">
    <property type="protein sequence ID" value="KAH0536708.1"/>
    <property type="molecule type" value="Genomic_DNA"/>
</dbReference>
<keyword evidence="6" id="KW-1185">Reference proteome</keyword>
<feature type="region of interest" description="Disordered" evidence="2">
    <location>
        <begin position="19"/>
        <end position="84"/>
    </location>
</feature>
<dbReference type="PROSITE" id="PS50102">
    <property type="entry name" value="RRM"/>
    <property type="match status" value="1"/>
</dbReference>
<dbReference type="Proteomes" id="UP000698800">
    <property type="component" value="Unassembled WGS sequence"/>
</dbReference>
<dbReference type="GO" id="GO:0000398">
    <property type="term" value="P:mRNA splicing, via spliceosome"/>
    <property type="evidence" value="ECO:0007669"/>
    <property type="project" value="TreeGrafter"/>
</dbReference>
<dbReference type="GO" id="GO:0003729">
    <property type="term" value="F:mRNA binding"/>
    <property type="evidence" value="ECO:0007669"/>
    <property type="project" value="TreeGrafter"/>
</dbReference>
<reference evidence="5" key="1">
    <citation type="submission" date="2021-03" db="EMBL/GenBank/DDBJ databases">
        <title>Comparative genomics and phylogenomic investigation of the class Geoglossomycetes provide insights into ecological specialization and systematics.</title>
        <authorList>
            <person name="Melie T."/>
            <person name="Pirro S."/>
            <person name="Miller A.N."/>
            <person name="Quandt A."/>
        </authorList>
    </citation>
    <scope>NUCLEOTIDE SEQUENCE</scope>
    <source>
        <strain evidence="5">GBOQ0MN5Z8</strain>
    </source>
</reference>
<dbReference type="InterPro" id="IPR007275">
    <property type="entry name" value="YTH_domain"/>
</dbReference>
<keyword evidence="1" id="KW-0694">RNA-binding</keyword>
<evidence type="ECO:0000256" key="1">
    <source>
        <dbReference type="PROSITE-ProRule" id="PRU00176"/>
    </source>
</evidence>
<dbReference type="InterPro" id="IPR035979">
    <property type="entry name" value="RBD_domain_sf"/>
</dbReference>
<proteinExistence type="predicted"/>
<dbReference type="InterPro" id="IPR045168">
    <property type="entry name" value="YTH_prot"/>
</dbReference>
<dbReference type="PANTHER" id="PTHR12357">
    <property type="entry name" value="YTH YT521-B HOMOLOGY DOMAIN-CONTAINING"/>
    <property type="match status" value="1"/>
</dbReference>
<dbReference type="InterPro" id="IPR000504">
    <property type="entry name" value="RRM_dom"/>
</dbReference>
<dbReference type="Gene3D" id="3.30.70.330">
    <property type="match status" value="1"/>
</dbReference>
<dbReference type="Pfam" id="PF25701">
    <property type="entry name" value="RRM_YTH1"/>
    <property type="match status" value="1"/>
</dbReference>
<comment type="caution">
    <text evidence="5">The sequence shown here is derived from an EMBL/GenBank/DDBJ whole genome shotgun (WGS) entry which is preliminary data.</text>
</comment>
<feature type="compositionally biased region" description="Polar residues" evidence="2">
    <location>
        <begin position="202"/>
        <end position="212"/>
    </location>
</feature>
<feature type="compositionally biased region" description="Low complexity" evidence="2">
    <location>
        <begin position="418"/>
        <end position="438"/>
    </location>
</feature>
<accession>A0A9P8I592</accession>
<dbReference type="GO" id="GO:1990247">
    <property type="term" value="F:N6-methyladenosine-containing RNA reader activity"/>
    <property type="evidence" value="ECO:0007669"/>
    <property type="project" value="TreeGrafter"/>
</dbReference>
<dbReference type="InterPro" id="IPR057720">
    <property type="entry name" value="RRM_YTH1"/>
</dbReference>
<dbReference type="SUPFAM" id="SSF54928">
    <property type="entry name" value="RNA-binding domain, RBD"/>
    <property type="match status" value="1"/>
</dbReference>
<organism evidence="5 6">
    <name type="scientific">Glutinoglossum americanum</name>
    <dbReference type="NCBI Taxonomy" id="1670608"/>
    <lineage>
        <taxon>Eukaryota</taxon>
        <taxon>Fungi</taxon>
        <taxon>Dikarya</taxon>
        <taxon>Ascomycota</taxon>
        <taxon>Pezizomycotina</taxon>
        <taxon>Geoglossomycetes</taxon>
        <taxon>Geoglossales</taxon>
        <taxon>Geoglossaceae</taxon>
        <taxon>Glutinoglossum</taxon>
    </lineage>
</organism>